<organism evidence="2 3">
    <name type="scientific">Glutinoglossum americanum</name>
    <dbReference type="NCBI Taxonomy" id="1670608"/>
    <lineage>
        <taxon>Eukaryota</taxon>
        <taxon>Fungi</taxon>
        <taxon>Dikarya</taxon>
        <taxon>Ascomycota</taxon>
        <taxon>Pezizomycotina</taxon>
        <taxon>Geoglossomycetes</taxon>
        <taxon>Geoglossales</taxon>
        <taxon>Geoglossaceae</taxon>
        <taxon>Glutinoglossum</taxon>
    </lineage>
</organism>
<evidence type="ECO:0000313" key="2">
    <source>
        <dbReference type="EMBL" id="KAH0541552.1"/>
    </source>
</evidence>
<dbReference type="Pfam" id="PF14534">
    <property type="entry name" value="DUF4440"/>
    <property type="match status" value="1"/>
</dbReference>
<keyword evidence="3" id="KW-1185">Reference proteome</keyword>
<dbReference type="EMBL" id="JAGHQL010000075">
    <property type="protein sequence ID" value="KAH0541552.1"/>
    <property type="molecule type" value="Genomic_DNA"/>
</dbReference>
<protein>
    <recommendedName>
        <fullName evidence="1">DUF4440 domain-containing protein</fullName>
    </recommendedName>
</protein>
<dbReference type="Proteomes" id="UP000698800">
    <property type="component" value="Unassembled WGS sequence"/>
</dbReference>
<sequence>MNTISERIKSTITDLEHQTWRALPLLPYLSTDCVLLLHDHQMLDSATSPSLAQHLTSPSFRPWASYSMYDVKVVEVDMMAAVICYGIRVEERLGRKLRAYEGVASSTWRQDAGGDWKMCVHQQSFD</sequence>
<comment type="caution">
    <text evidence="2">The sequence shown here is derived from an EMBL/GenBank/DDBJ whole genome shotgun (WGS) entry which is preliminary data.</text>
</comment>
<evidence type="ECO:0000313" key="3">
    <source>
        <dbReference type="Proteomes" id="UP000698800"/>
    </source>
</evidence>
<name>A0A9P8KXJ6_9PEZI</name>
<reference evidence="2" key="1">
    <citation type="submission" date="2021-03" db="EMBL/GenBank/DDBJ databases">
        <title>Comparative genomics and phylogenomic investigation of the class Geoglossomycetes provide insights into ecological specialization and systematics.</title>
        <authorList>
            <person name="Melie T."/>
            <person name="Pirro S."/>
            <person name="Miller A.N."/>
            <person name="Quandt A."/>
        </authorList>
    </citation>
    <scope>NUCLEOTIDE SEQUENCE</scope>
    <source>
        <strain evidence="2">GBOQ0MN5Z8</strain>
    </source>
</reference>
<dbReference type="SUPFAM" id="SSF54427">
    <property type="entry name" value="NTF2-like"/>
    <property type="match status" value="1"/>
</dbReference>
<feature type="domain" description="DUF4440" evidence="1">
    <location>
        <begin position="48"/>
        <end position="118"/>
    </location>
</feature>
<gene>
    <name evidence="2" type="ORF">FGG08_003964</name>
</gene>
<evidence type="ECO:0000259" key="1">
    <source>
        <dbReference type="Pfam" id="PF14534"/>
    </source>
</evidence>
<dbReference type="InterPro" id="IPR027843">
    <property type="entry name" value="DUF4440"/>
</dbReference>
<proteinExistence type="predicted"/>
<accession>A0A9P8KXJ6</accession>
<dbReference type="InterPro" id="IPR032710">
    <property type="entry name" value="NTF2-like_dom_sf"/>
</dbReference>
<dbReference type="OrthoDB" id="2865667at2759"/>
<dbReference type="AlphaFoldDB" id="A0A9P8KXJ6"/>